<feature type="transmembrane region" description="Helical" evidence="1">
    <location>
        <begin position="133"/>
        <end position="155"/>
    </location>
</feature>
<dbReference type="EMBL" id="CP029487">
    <property type="protein sequence ID" value="QCT70135.1"/>
    <property type="molecule type" value="Genomic_DNA"/>
</dbReference>
<dbReference type="KEGG" id="emt:CPZ25_002010"/>
<gene>
    <name evidence="2" type="ORF">CPZ25_002010</name>
</gene>
<dbReference type="Pfam" id="PF11368">
    <property type="entry name" value="DUF3169"/>
    <property type="match status" value="1"/>
</dbReference>
<feature type="transmembrane region" description="Helical" evidence="1">
    <location>
        <begin position="223"/>
        <end position="245"/>
    </location>
</feature>
<accession>A0A4P9C6C2</accession>
<dbReference type="InterPro" id="IPR021509">
    <property type="entry name" value="DUF3169"/>
</dbReference>
<name>A0A4P9C6C2_EUBML</name>
<sequence>MKAKEGKHIYLKFFTLIIICGFLGGLVGFLLNFPGFNVVDTVVLLQNKILTYGIYISSAGSALLMLITVLFYLSARNTYRLLETNDSDVLYEKADRLCDTGIIFANITLIFTFAFYGINVSGSGMHDDSSVSILWVLAAFLLPIIFCLILQILFVNLTKKINPEKQGNPLDLNFQKVWMKSSDEAEKFILYKAAYKTFQIMQMAFLAVMMLLMFAALTTPIGAFPFIIIGILWGLQSTLCCIFSMKLQKNSKLDRDDC</sequence>
<dbReference type="AlphaFoldDB" id="A0A4P9C6C2"/>
<keyword evidence="1" id="KW-0472">Membrane</keyword>
<evidence type="ECO:0000256" key="1">
    <source>
        <dbReference type="SAM" id="Phobius"/>
    </source>
</evidence>
<feature type="transmembrane region" description="Helical" evidence="1">
    <location>
        <begin position="197"/>
        <end position="217"/>
    </location>
</feature>
<keyword evidence="1" id="KW-0812">Transmembrane</keyword>
<keyword evidence="3" id="KW-1185">Reference proteome</keyword>
<dbReference type="RefSeq" id="WP_058694868.1">
    <property type="nucleotide sequence ID" value="NZ_CABJDW020000015.1"/>
</dbReference>
<feature type="transmembrane region" description="Helical" evidence="1">
    <location>
        <begin position="52"/>
        <end position="75"/>
    </location>
</feature>
<feature type="transmembrane region" description="Helical" evidence="1">
    <location>
        <begin position="9"/>
        <end position="32"/>
    </location>
</feature>
<dbReference type="Proteomes" id="UP000218387">
    <property type="component" value="Chromosome"/>
</dbReference>
<evidence type="ECO:0000313" key="3">
    <source>
        <dbReference type="Proteomes" id="UP000218387"/>
    </source>
</evidence>
<proteinExistence type="predicted"/>
<reference evidence="2 3" key="1">
    <citation type="submission" date="2018-05" db="EMBL/GenBank/DDBJ databases">
        <title>Genome comparison of Eubacterium sp.</title>
        <authorList>
            <person name="Feng Y."/>
            <person name="Sanchez-Andrea I."/>
            <person name="Stams A.J.M."/>
            <person name="De Vos W.M."/>
        </authorList>
    </citation>
    <scope>NUCLEOTIDE SEQUENCE [LARGE SCALE GENOMIC DNA]</scope>
    <source>
        <strain evidence="2 3">YI</strain>
    </source>
</reference>
<evidence type="ECO:0000313" key="2">
    <source>
        <dbReference type="EMBL" id="QCT70135.1"/>
    </source>
</evidence>
<organism evidence="2 3">
    <name type="scientific">Eubacterium maltosivorans</name>
    <dbReference type="NCBI Taxonomy" id="2041044"/>
    <lineage>
        <taxon>Bacteria</taxon>
        <taxon>Bacillati</taxon>
        <taxon>Bacillota</taxon>
        <taxon>Clostridia</taxon>
        <taxon>Eubacteriales</taxon>
        <taxon>Eubacteriaceae</taxon>
        <taxon>Eubacterium</taxon>
    </lineage>
</organism>
<keyword evidence="1" id="KW-1133">Transmembrane helix</keyword>
<feature type="transmembrane region" description="Helical" evidence="1">
    <location>
        <begin position="96"/>
        <end position="118"/>
    </location>
</feature>
<protein>
    <submittedName>
        <fullName evidence="2">DUF3169 domain-containing protein</fullName>
    </submittedName>
</protein>